<keyword evidence="6 7" id="KW-0472">Membrane</keyword>
<protein>
    <submittedName>
        <fullName evidence="8">Mate efflux family protein</fullName>
    </submittedName>
</protein>
<evidence type="ECO:0000256" key="4">
    <source>
        <dbReference type="ARBA" id="ARBA00022692"/>
    </source>
</evidence>
<dbReference type="InterPro" id="IPR047135">
    <property type="entry name" value="YsiQ"/>
</dbReference>
<dbReference type="CDD" id="cd13134">
    <property type="entry name" value="MATE_like_8"/>
    <property type="match status" value="1"/>
</dbReference>
<evidence type="ECO:0000256" key="5">
    <source>
        <dbReference type="ARBA" id="ARBA00022989"/>
    </source>
</evidence>
<feature type="transmembrane region" description="Helical" evidence="7">
    <location>
        <begin position="128"/>
        <end position="149"/>
    </location>
</feature>
<sequence length="441" mass="49872">MINKSLYSLSWPIFIDIFLHFSMLLINTYMVSYLSTSYLASMGVGNQIFDFFITLFSFISVGCSIVIAQYLGAGKKEQSIQAIHTAISFNFLLGCISSAIILCFGRNILNFMNTPNHLFNQSFFYLKKLALCLILESISIITSACLRVYGRSQSAMFVTLISNLIIIFGNLIFLFGFFGIHNQGLIGISYSTLIGRTISLFALLFLLFIRLKIKFVPHFLFGGSKKILSKMLQVGLPSAGENLVWTIHYMIIYSFIGMMGEKFMAAQTLYFQISLFIMLFGLSISIGNEIIVGYLVGSKKFEEAYSTGMKSLKVGFIVTVLVVFLFWLFKIEILRSIVQDEDVTEILIPLFLLSVFLEPGRTLNIIMVNSLRATGDVNFPFLIAVFSMFGIAIPLSYLFGIVMKMGLFGIWTGFLIDEWIRGIINSIRWKSKKWEAKRLNL</sequence>
<feature type="transmembrane region" description="Helical" evidence="7">
    <location>
        <begin position="405"/>
        <end position="424"/>
    </location>
</feature>
<keyword evidence="9" id="KW-1185">Reference proteome</keyword>
<dbReference type="PIRSF" id="PIRSF006603">
    <property type="entry name" value="DinF"/>
    <property type="match status" value="1"/>
</dbReference>
<feature type="transmembrane region" description="Helical" evidence="7">
    <location>
        <begin position="268"/>
        <end position="296"/>
    </location>
</feature>
<dbReference type="PANTHER" id="PTHR42925:SF1">
    <property type="entry name" value="VIRULENCE FACTOR MVIN"/>
    <property type="match status" value="1"/>
</dbReference>
<evidence type="ECO:0000256" key="2">
    <source>
        <dbReference type="ARBA" id="ARBA00022448"/>
    </source>
</evidence>
<dbReference type="InterPro" id="IPR002528">
    <property type="entry name" value="MATE_fam"/>
</dbReference>
<feature type="transmembrane region" description="Helical" evidence="7">
    <location>
        <begin position="83"/>
        <end position="108"/>
    </location>
</feature>
<feature type="transmembrane region" description="Helical" evidence="7">
    <location>
        <begin position="316"/>
        <end position="334"/>
    </location>
</feature>
<dbReference type="Proteomes" id="UP000001700">
    <property type="component" value="Chromosome"/>
</dbReference>
<evidence type="ECO:0000256" key="7">
    <source>
        <dbReference type="SAM" id="Phobius"/>
    </source>
</evidence>
<keyword evidence="2" id="KW-0813">Transport</keyword>
<reference evidence="8" key="1">
    <citation type="submission" date="2008-05" db="EMBL/GenBank/DDBJ databases">
        <title>Genome sequence of Riesia pediculicola USDA.</title>
        <authorList>
            <person name="Kirkness E.F."/>
        </authorList>
    </citation>
    <scope>NUCLEOTIDE SEQUENCE [LARGE SCALE GENOMIC DNA]</scope>
    <source>
        <strain evidence="8">USDA</strain>
    </source>
</reference>
<dbReference type="AlphaFoldDB" id="D4G809"/>
<gene>
    <name evidence="8" type="ordered locus">RIEPE_0201</name>
</gene>
<feature type="transmembrane region" description="Helical" evidence="7">
    <location>
        <begin position="346"/>
        <end position="367"/>
    </location>
</feature>
<dbReference type="GO" id="GO:0042910">
    <property type="term" value="F:xenobiotic transmembrane transporter activity"/>
    <property type="evidence" value="ECO:0007669"/>
    <property type="project" value="InterPro"/>
</dbReference>
<evidence type="ECO:0000256" key="6">
    <source>
        <dbReference type="ARBA" id="ARBA00023136"/>
    </source>
</evidence>
<proteinExistence type="predicted"/>
<dbReference type="EMBL" id="CP001085">
    <property type="protein sequence ID" value="ADD79657.1"/>
    <property type="molecule type" value="Genomic_DNA"/>
</dbReference>
<evidence type="ECO:0000313" key="9">
    <source>
        <dbReference type="Proteomes" id="UP000001700"/>
    </source>
</evidence>
<evidence type="ECO:0000313" key="8">
    <source>
        <dbReference type="EMBL" id="ADD79657.1"/>
    </source>
</evidence>
<dbReference type="OrthoDB" id="9806302at2"/>
<dbReference type="GO" id="GO:0015297">
    <property type="term" value="F:antiporter activity"/>
    <property type="evidence" value="ECO:0007669"/>
    <property type="project" value="InterPro"/>
</dbReference>
<keyword evidence="4 7" id="KW-0812">Transmembrane</keyword>
<feature type="transmembrane region" description="Helical" evidence="7">
    <location>
        <begin position="51"/>
        <end position="71"/>
    </location>
</feature>
<dbReference type="HOGENOM" id="CLU_012893_5_3_6"/>
<feature type="transmembrane region" description="Helical" evidence="7">
    <location>
        <begin position="234"/>
        <end position="256"/>
    </location>
</feature>
<dbReference type="NCBIfam" id="TIGR00797">
    <property type="entry name" value="matE"/>
    <property type="match status" value="1"/>
</dbReference>
<evidence type="ECO:0000256" key="1">
    <source>
        <dbReference type="ARBA" id="ARBA00004429"/>
    </source>
</evidence>
<dbReference type="PANTHER" id="PTHR42925">
    <property type="entry name" value="MULTIDRUG AND TOXIN EFFLUX PROTEIN MATE FAMILY"/>
    <property type="match status" value="1"/>
</dbReference>
<feature type="transmembrane region" description="Helical" evidence="7">
    <location>
        <begin position="379"/>
        <end position="399"/>
    </location>
</feature>
<feature type="transmembrane region" description="Helical" evidence="7">
    <location>
        <begin position="156"/>
        <end position="181"/>
    </location>
</feature>
<accession>D4G809</accession>
<evidence type="ECO:0000256" key="3">
    <source>
        <dbReference type="ARBA" id="ARBA00022475"/>
    </source>
</evidence>
<dbReference type="InterPro" id="IPR048279">
    <property type="entry name" value="MdtK-like"/>
</dbReference>
<keyword evidence="3" id="KW-1003">Cell membrane</keyword>
<name>D4G809_RIEPU</name>
<keyword evidence="5 7" id="KW-1133">Transmembrane helix</keyword>
<feature type="transmembrane region" description="Helical" evidence="7">
    <location>
        <begin position="193"/>
        <end position="213"/>
    </location>
</feature>
<dbReference type="KEGG" id="rip:RIEPE_0201"/>
<dbReference type="Pfam" id="PF01554">
    <property type="entry name" value="MatE"/>
    <property type="match status" value="2"/>
</dbReference>
<dbReference type="STRING" id="515618.RIEPE_0201"/>
<dbReference type="RefSeq" id="WP_013087644.1">
    <property type="nucleotide sequence ID" value="NC_014109.1"/>
</dbReference>
<feature type="transmembrane region" description="Helical" evidence="7">
    <location>
        <begin position="12"/>
        <end position="31"/>
    </location>
</feature>
<dbReference type="eggNOG" id="COG0534">
    <property type="taxonomic scope" value="Bacteria"/>
</dbReference>
<comment type="subcellular location">
    <subcellularLocation>
        <location evidence="1">Cell inner membrane</location>
        <topology evidence="1">Multi-pass membrane protein</topology>
    </subcellularLocation>
</comment>
<organism evidence="8 9">
    <name type="scientific">Riesia pediculicola (strain USDA)</name>
    <dbReference type="NCBI Taxonomy" id="515618"/>
    <lineage>
        <taxon>Bacteria</taxon>
        <taxon>Pseudomonadati</taxon>
        <taxon>Pseudomonadota</taxon>
        <taxon>Gammaproteobacteria</taxon>
        <taxon>Enterobacterales</taxon>
        <taxon>Enterobacteriaceae</taxon>
        <taxon>Candidatus Riesia</taxon>
    </lineage>
</organism>
<dbReference type="GO" id="GO:0005886">
    <property type="term" value="C:plasma membrane"/>
    <property type="evidence" value="ECO:0007669"/>
    <property type="project" value="UniProtKB-SubCell"/>
</dbReference>